<dbReference type="InterPro" id="IPR051906">
    <property type="entry name" value="TolC-like"/>
</dbReference>
<dbReference type="SUPFAM" id="SSF56954">
    <property type="entry name" value="Outer membrane efflux proteins (OEP)"/>
    <property type="match status" value="1"/>
</dbReference>
<evidence type="ECO:0000256" key="2">
    <source>
        <dbReference type="ARBA" id="ARBA00007613"/>
    </source>
</evidence>
<comment type="subcellular location">
    <subcellularLocation>
        <location evidence="1">Cell outer membrane</location>
    </subcellularLocation>
</comment>
<evidence type="ECO:0000256" key="7">
    <source>
        <dbReference type="ARBA" id="ARBA00023237"/>
    </source>
</evidence>
<evidence type="ECO:0000256" key="6">
    <source>
        <dbReference type="ARBA" id="ARBA00023136"/>
    </source>
</evidence>
<comment type="caution">
    <text evidence="8">The sequence shown here is derived from an EMBL/GenBank/DDBJ whole genome shotgun (WGS) entry which is preliminary data.</text>
</comment>
<evidence type="ECO:0000256" key="3">
    <source>
        <dbReference type="ARBA" id="ARBA00022448"/>
    </source>
</evidence>
<dbReference type="PANTHER" id="PTHR30026">
    <property type="entry name" value="OUTER MEMBRANE PROTEIN TOLC"/>
    <property type="match status" value="1"/>
</dbReference>
<evidence type="ECO:0000256" key="5">
    <source>
        <dbReference type="ARBA" id="ARBA00022692"/>
    </source>
</evidence>
<evidence type="ECO:0000256" key="1">
    <source>
        <dbReference type="ARBA" id="ARBA00004442"/>
    </source>
</evidence>
<dbReference type="InterPro" id="IPR003423">
    <property type="entry name" value="OMP_efflux"/>
</dbReference>
<dbReference type="GO" id="GO:1990281">
    <property type="term" value="C:efflux pump complex"/>
    <property type="evidence" value="ECO:0007669"/>
    <property type="project" value="TreeGrafter"/>
</dbReference>
<proteinExistence type="inferred from homology"/>
<keyword evidence="4" id="KW-1134">Transmembrane beta strand</keyword>
<name>A0AAP2GHX0_9BACT</name>
<evidence type="ECO:0000256" key="4">
    <source>
        <dbReference type="ARBA" id="ARBA00022452"/>
    </source>
</evidence>
<keyword evidence="6" id="KW-0472">Membrane</keyword>
<reference evidence="8 9" key="1">
    <citation type="submission" date="2021-05" db="EMBL/GenBank/DDBJ databases">
        <title>A Polyphasic approach of four new species of the genus Ohtaekwangia: Ohtaekwangia histidinii sp. nov., Ohtaekwangia cretensis sp. nov., Ohtaekwangia indiensis sp. nov., Ohtaekwangia reichenbachii sp. nov. from diverse environment.</title>
        <authorList>
            <person name="Octaviana S."/>
        </authorList>
    </citation>
    <scope>NUCLEOTIDE SEQUENCE [LARGE SCALE GENOMIC DNA]</scope>
    <source>
        <strain evidence="8 9">PWU37</strain>
    </source>
</reference>
<keyword evidence="3" id="KW-0813">Transport</keyword>
<evidence type="ECO:0000313" key="8">
    <source>
        <dbReference type="EMBL" id="MBT1686438.1"/>
    </source>
</evidence>
<comment type="similarity">
    <text evidence="2">Belongs to the outer membrane factor (OMF) (TC 1.B.17) family.</text>
</comment>
<dbReference type="GO" id="GO:0015288">
    <property type="term" value="F:porin activity"/>
    <property type="evidence" value="ECO:0007669"/>
    <property type="project" value="TreeGrafter"/>
</dbReference>
<keyword evidence="5" id="KW-0812">Transmembrane</keyword>
<dbReference type="Pfam" id="PF02321">
    <property type="entry name" value="OEP"/>
    <property type="match status" value="2"/>
</dbReference>
<dbReference type="RefSeq" id="WP_262898616.1">
    <property type="nucleotide sequence ID" value="NZ_JAHESC010000008.1"/>
</dbReference>
<dbReference type="GO" id="GO:0009279">
    <property type="term" value="C:cell outer membrane"/>
    <property type="evidence" value="ECO:0007669"/>
    <property type="project" value="UniProtKB-SubCell"/>
</dbReference>
<gene>
    <name evidence="8" type="ORF">KK078_07730</name>
</gene>
<dbReference type="EMBL" id="JAHESC010000008">
    <property type="protein sequence ID" value="MBT1686438.1"/>
    <property type="molecule type" value="Genomic_DNA"/>
</dbReference>
<keyword evidence="9" id="KW-1185">Reference proteome</keyword>
<keyword evidence="7" id="KW-0998">Cell outer membrane</keyword>
<sequence>MLRNLLSVFLVLVLTTGVFAQVVPLKTLLSRTLRHAPSLHTDSAAVTIANSREQAFYNVGLPNLRLNYQSNLGTNNNLPGGYFSFGIVPGNSRVRQAENTSTVLSTLGIVAFDWELYNFGGFGAAKHVAQADVQTEQARYEQSKYEIQAKAIYYYFNLLMLRDLEKFQWRNIKRNQEIYRSIHSLAKSGIIAGVDTSTAKAELSRARQRYYELVGQYKKTQLHLANMSGLEADRIEPDTTYVSRMLAIPKPATVRQADTALHPLLRYYSARLLASNLQETFIRKSYHPKLSLQAALWGRGASVDASDNFNALHNGFDLSRSNYLVGLGVSYNVSDLWRKHLQLGVQRAASRQAQARLSERRSMLDLDLKQSVLELEVARQRLEEIPEQLGAAQAAYRQKFSLYKNGLSNLVDLNAALFALYRAETDLVNARYAFCEAIFKRAVIENRVDEILNLLN</sequence>
<protein>
    <submittedName>
        <fullName evidence="8">TolC family protein</fullName>
    </submittedName>
</protein>
<evidence type="ECO:0000313" key="9">
    <source>
        <dbReference type="Proteomes" id="UP001319180"/>
    </source>
</evidence>
<organism evidence="8 9">
    <name type="scientific">Dawidia soli</name>
    <dbReference type="NCBI Taxonomy" id="2782352"/>
    <lineage>
        <taxon>Bacteria</taxon>
        <taxon>Pseudomonadati</taxon>
        <taxon>Bacteroidota</taxon>
        <taxon>Cytophagia</taxon>
        <taxon>Cytophagales</taxon>
        <taxon>Chryseotaleaceae</taxon>
        <taxon>Dawidia</taxon>
    </lineage>
</organism>
<dbReference type="Proteomes" id="UP001319180">
    <property type="component" value="Unassembled WGS sequence"/>
</dbReference>
<dbReference type="Gene3D" id="1.20.1600.10">
    <property type="entry name" value="Outer membrane efflux proteins (OEP)"/>
    <property type="match status" value="1"/>
</dbReference>
<accession>A0AAP2GHX0</accession>
<dbReference type="PANTHER" id="PTHR30026:SF20">
    <property type="entry name" value="OUTER MEMBRANE PROTEIN TOLC"/>
    <property type="match status" value="1"/>
</dbReference>
<dbReference type="AlphaFoldDB" id="A0AAP2GHX0"/>
<dbReference type="GO" id="GO:0015562">
    <property type="term" value="F:efflux transmembrane transporter activity"/>
    <property type="evidence" value="ECO:0007669"/>
    <property type="project" value="InterPro"/>
</dbReference>